<comment type="pathway">
    <text evidence="2 6">Cofactor biosynthesis; tetrahydrofolate biosynthesis; 2-amino-4-hydroxy-6-hydroxymethyl-7,8-dihydropteridine diphosphate from 7,8-dihydroneopterin triphosphate: step 3/4.</text>
</comment>
<dbReference type="NCBIfam" id="TIGR00526">
    <property type="entry name" value="folB_dom"/>
    <property type="match status" value="1"/>
</dbReference>
<dbReference type="InterPro" id="IPR006157">
    <property type="entry name" value="FolB_dom"/>
</dbReference>
<dbReference type="Proteomes" id="UP000823934">
    <property type="component" value="Unassembled WGS sequence"/>
</dbReference>
<evidence type="ECO:0000313" key="9">
    <source>
        <dbReference type="Proteomes" id="UP000823934"/>
    </source>
</evidence>
<organism evidence="8 9">
    <name type="scientific">Candidatus Ignatzschineria merdigallinarum</name>
    <dbReference type="NCBI Taxonomy" id="2838621"/>
    <lineage>
        <taxon>Bacteria</taxon>
        <taxon>Pseudomonadati</taxon>
        <taxon>Pseudomonadota</taxon>
        <taxon>Gammaproteobacteria</taxon>
        <taxon>Cardiobacteriales</taxon>
        <taxon>Ignatzschineriaceae</taxon>
        <taxon>Ignatzschineria</taxon>
    </lineage>
</organism>
<dbReference type="AlphaFoldDB" id="A0A9D1Q5J2"/>
<name>A0A9D1Q5J2_9GAMM</name>
<comment type="caution">
    <text evidence="8">The sequence shown here is derived from an EMBL/GenBank/DDBJ whole genome shotgun (WGS) entry which is preliminary data.</text>
</comment>
<dbReference type="GO" id="GO:0046656">
    <property type="term" value="P:folic acid biosynthetic process"/>
    <property type="evidence" value="ECO:0007669"/>
    <property type="project" value="UniProtKB-UniRule"/>
</dbReference>
<dbReference type="InterPro" id="IPR043133">
    <property type="entry name" value="GTP-CH-I_C/QueF"/>
</dbReference>
<evidence type="ECO:0000256" key="2">
    <source>
        <dbReference type="ARBA" id="ARBA00005013"/>
    </source>
</evidence>
<dbReference type="PANTHER" id="PTHR42844">
    <property type="entry name" value="DIHYDRONEOPTERIN ALDOLASE 1-RELATED"/>
    <property type="match status" value="1"/>
</dbReference>
<evidence type="ECO:0000313" key="8">
    <source>
        <dbReference type="EMBL" id="HIW06546.1"/>
    </source>
</evidence>
<dbReference type="GO" id="GO:0005737">
    <property type="term" value="C:cytoplasm"/>
    <property type="evidence" value="ECO:0007669"/>
    <property type="project" value="TreeGrafter"/>
</dbReference>
<dbReference type="EC" id="4.1.2.25" evidence="6"/>
<evidence type="ECO:0000256" key="3">
    <source>
        <dbReference type="ARBA" id="ARBA00005708"/>
    </source>
</evidence>
<evidence type="ECO:0000256" key="4">
    <source>
        <dbReference type="ARBA" id="ARBA00022909"/>
    </source>
</evidence>
<comment type="function">
    <text evidence="6">Catalyzes the conversion of 7,8-dihydroneopterin to 6-hydroxymethyl-7,8-dihydropterin.</text>
</comment>
<dbReference type="GO" id="GO:0004150">
    <property type="term" value="F:dihydroneopterin aldolase activity"/>
    <property type="evidence" value="ECO:0007669"/>
    <property type="project" value="UniProtKB-UniRule"/>
</dbReference>
<dbReference type="PANTHER" id="PTHR42844:SF1">
    <property type="entry name" value="DIHYDRONEOPTERIN ALDOLASE 1-RELATED"/>
    <property type="match status" value="1"/>
</dbReference>
<evidence type="ECO:0000256" key="5">
    <source>
        <dbReference type="ARBA" id="ARBA00023239"/>
    </source>
</evidence>
<reference evidence="8" key="2">
    <citation type="submission" date="2021-04" db="EMBL/GenBank/DDBJ databases">
        <authorList>
            <person name="Gilroy R."/>
        </authorList>
    </citation>
    <scope>NUCLEOTIDE SEQUENCE</scope>
    <source>
        <strain evidence="8">CHK160-9182</strain>
    </source>
</reference>
<evidence type="ECO:0000256" key="1">
    <source>
        <dbReference type="ARBA" id="ARBA00001353"/>
    </source>
</evidence>
<evidence type="ECO:0000259" key="7">
    <source>
        <dbReference type="SMART" id="SM00905"/>
    </source>
</evidence>
<dbReference type="InterPro" id="IPR006156">
    <property type="entry name" value="Dihydroneopterin_aldolase"/>
</dbReference>
<feature type="domain" description="Dihydroneopterin aldolase/epimerase" evidence="7">
    <location>
        <begin position="30"/>
        <end position="140"/>
    </location>
</feature>
<sequence>MNINFPAFYLDHNGQNLIMQNIHLPKPDIVFIKNIALDVIIGIYPHERTNIQPITLNLEMEWNNRPAANSDDIALTLDYEKVSNYIKDFAKNSAFLLVETFTEKLAKQLIEEFNIPALTIELNKLTAIENTDAVGVRIYREKAHYLDNSLT</sequence>
<proteinExistence type="inferred from homology"/>
<dbReference type="Pfam" id="PF02152">
    <property type="entry name" value="FolB"/>
    <property type="match status" value="1"/>
</dbReference>
<accession>A0A9D1Q5J2</accession>
<dbReference type="GO" id="GO:0046654">
    <property type="term" value="P:tetrahydrofolate biosynthetic process"/>
    <property type="evidence" value="ECO:0007669"/>
    <property type="project" value="UniProtKB-UniRule"/>
</dbReference>
<comment type="similarity">
    <text evidence="3 6">Belongs to the DHNA family.</text>
</comment>
<comment type="catalytic activity">
    <reaction evidence="1 6">
        <text>7,8-dihydroneopterin = 6-hydroxymethyl-7,8-dihydropterin + glycolaldehyde</text>
        <dbReference type="Rhea" id="RHEA:10540"/>
        <dbReference type="ChEBI" id="CHEBI:17001"/>
        <dbReference type="ChEBI" id="CHEBI:17071"/>
        <dbReference type="ChEBI" id="CHEBI:44841"/>
        <dbReference type="EC" id="4.1.2.25"/>
    </reaction>
</comment>
<gene>
    <name evidence="8" type="primary">folB</name>
    <name evidence="8" type="ORF">H9889_04380</name>
</gene>
<dbReference type="SMART" id="SM00905">
    <property type="entry name" value="FolB"/>
    <property type="match status" value="1"/>
</dbReference>
<keyword evidence="4 6" id="KW-0289">Folate biosynthesis</keyword>
<keyword evidence="5 6" id="KW-0456">Lyase</keyword>
<reference evidence="8" key="1">
    <citation type="journal article" date="2021" name="PeerJ">
        <title>Extensive microbial diversity within the chicken gut microbiome revealed by metagenomics and culture.</title>
        <authorList>
            <person name="Gilroy R."/>
            <person name="Ravi A."/>
            <person name="Getino M."/>
            <person name="Pursley I."/>
            <person name="Horton D.L."/>
            <person name="Alikhan N.F."/>
            <person name="Baker D."/>
            <person name="Gharbi K."/>
            <person name="Hall N."/>
            <person name="Watson M."/>
            <person name="Adriaenssens E.M."/>
            <person name="Foster-Nyarko E."/>
            <person name="Jarju S."/>
            <person name="Secka A."/>
            <person name="Antonio M."/>
            <person name="Oren A."/>
            <person name="Chaudhuri R.R."/>
            <person name="La Ragione R."/>
            <person name="Hildebrand F."/>
            <person name="Pallen M.J."/>
        </authorList>
    </citation>
    <scope>NUCLEOTIDE SEQUENCE</scope>
    <source>
        <strain evidence="8">CHK160-9182</strain>
    </source>
</reference>
<dbReference type="SUPFAM" id="SSF55620">
    <property type="entry name" value="Tetrahydrobiopterin biosynthesis enzymes-like"/>
    <property type="match status" value="1"/>
</dbReference>
<dbReference type="NCBIfam" id="TIGR00525">
    <property type="entry name" value="folB"/>
    <property type="match status" value="1"/>
</dbReference>
<dbReference type="CDD" id="cd00534">
    <property type="entry name" value="DHNA_DHNTPE"/>
    <property type="match status" value="1"/>
</dbReference>
<dbReference type="EMBL" id="DXHP01000096">
    <property type="protein sequence ID" value="HIW06546.1"/>
    <property type="molecule type" value="Genomic_DNA"/>
</dbReference>
<evidence type="ECO:0000256" key="6">
    <source>
        <dbReference type="RuleBase" id="RU362079"/>
    </source>
</evidence>
<protein>
    <recommendedName>
        <fullName evidence="6">7,8-dihydroneopterin aldolase</fullName>
        <ecNumber evidence="6">4.1.2.25</ecNumber>
    </recommendedName>
</protein>
<dbReference type="Gene3D" id="3.30.1130.10">
    <property type="match status" value="1"/>
</dbReference>